<keyword evidence="3" id="KW-1185">Reference proteome</keyword>
<comment type="caution">
    <text evidence="2">The sequence shown here is derived from an EMBL/GenBank/DDBJ whole genome shotgun (WGS) entry which is preliminary data.</text>
</comment>
<feature type="compositionally biased region" description="Basic and acidic residues" evidence="1">
    <location>
        <begin position="661"/>
        <end position="680"/>
    </location>
</feature>
<feature type="region of interest" description="Disordered" evidence="1">
    <location>
        <begin position="1"/>
        <end position="86"/>
    </location>
</feature>
<reference evidence="2" key="1">
    <citation type="submission" date="2022-07" db="EMBL/GenBank/DDBJ databases">
        <title>Draft genome sequence of Zalerion maritima ATCC 34329, a (micro)plastics degrading marine fungus.</title>
        <authorList>
            <person name="Paco A."/>
            <person name="Goncalves M.F.M."/>
            <person name="Rocha-Santos T.A.P."/>
            <person name="Alves A."/>
        </authorList>
    </citation>
    <scope>NUCLEOTIDE SEQUENCE</scope>
    <source>
        <strain evidence="2">ATCC 34329</strain>
    </source>
</reference>
<feature type="compositionally biased region" description="Low complexity" evidence="1">
    <location>
        <begin position="46"/>
        <end position="64"/>
    </location>
</feature>
<dbReference type="AlphaFoldDB" id="A0AAD5WX05"/>
<feature type="compositionally biased region" description="Basic residues" evidence="1">
    <location>
        <begin position="1040"/>
        <end position="1049"/>
    </location>
</feature>
<name>A0AAD5WX05_9PEZI</name>
<gene>
    <name evidence="2" type="ORF">MKZ38_003903</name>
</gene>
<dbReference type="Proteomes" id="UP001201980">
    <property type="component" value="Unassembled WGS sequence"/>
</dbReference>
<feature type="compositionally biased region" description="Polar residues" evidence="1">
    <location>
        <begin position="25"/>
        <end position="38"/>
    </location>
</feature>
<organism evidence="2 3">
    <name type="scientific">Zalerion maritima</name>
    <dbReference type="NCBI Taxonomy" id="339359"/>
    <lineage>
        <taxon>Eukaryota</taxon>
        <taxon>Fungi</taxon>
        <taxon>Dikarya</taxon>
        <taxon>Ascomycota</taxon>
        <taxon>Pezizomycotina</taxon>
        <taxon>Sordariomycetes</taxon>
        <taxon>Lulworthiomycetidae</taxon>
        <taxon>Lulworthiales</taxon>
        <taxon>Lulworthiaceae</taxon>
        <taxon>Zalerion</taxon>
    </lineage>
</organism>
<sequence length="1097" mass="120715">MAPASRSPKKSVLRKLSAGSKPLAKTTNRRIASNSHVPSNHRLPSRTHSSSATARRATSQSAPRANEEEKEKAEPSQFPGILNKKSGPAPLGRWDFTLAPNSAKWNEILTSFKEALQERSLQEVLNHVFTDYEKYLMLPTSDARSEVLKNIRKNSSERYGQLLEGKFRGVRSCLGVKLTLLYLGHPVAPLSTANMVASDMEYRDAHGPYPGDIPDNRDMSEFRRPLQFLSGHAKRLHGRRDPIEETWEPAVNRILRQEGQDAEQPMLGLRGGGGDADENEDLGGMGAEDVSGNDDEGETEIVGLRRGVGRPLNFSAGTLNTSAEYQRGPPKPVFPDGRYIPGQIPTESQFRNGEAWVGEGVPYQSANAQGGDLAGLCLPTRPLSTQWPPNTPTVGEGLCRGGLRAPLATPEGVYGPKSMSDTELNMRMREMSYWRAPTMFHNNMTPKIPINAPPVDPVLKSGGPSVPTVSVGMQTPTEQFRMQRAVYLLRNIALDRARQCPFDTCFAEFNMADDVELCKHIQEHHFPAECPFCDEPLYTYWSKAQREEHILSKHRTEILRERVKDLQETSNAIMTKKKRRDMRSKLAAAAAAAARQGVGDMAATDDLTPPMRTGETGAPTTSARSASTVNARGKHCAGKNLPVSISGGGRTRPGPAFYQIDRSKPEEQDRSQEQGHHGDSRQGLAPSSPHLTIAFRPGQGNVRAWFCHRCGSSRFIFQDEMDFHISRCSHDKAHESVCGGCCGPIFGDERHACPSIKNPAGPLSCRLCGFTSRTEDHKQIHMSKCRGINGRPFTYCPCCGVKVDATSAAELNAHQKNSQCSKRVGKWEVLYEDQQTFHLPEGTVIISSDSPVENANMEIVSSTGSAFPPGMPCATGSATMTFDKEPRITNNSEGRFIDRDGDYIYCKKAMTEYGRRLEARHKTTYDNFASTVQALEAQLRNLGHQPSISLSVAQSSGRTSNKRWSGNKSQRRRGQEEEDTVMEDIVFTKKPTSKIPPEAHLKKVQAVGRETSEVQHHLVPRSRRSRRPDSPSGFDETPRTRSRTPRRSARIASSTTNSPSKTPLAVTPPSHVSRGPGSAPGSAAKSARAEPTSDSEI</sequence>
<feature type="compositionally biased region" description="Polar residues" evidence="1">
    <location>
        <begin position="618"/>
        <end position="630"/>
    </location>
</feature>
<evidence type="ECO:0000313" key="2">
    <source>
        <dbReference type="EMBL" id="KAJ2905895.1"/>
    </source>
</evidence>
<feature type="compositionally biased region" description="Basic and acidic residues" evidence="1">
    <location>
        <begin position="65"/>
        <end position="74"/>
    </location>
</feature>
<evidence type="ECO:0000313" key="3">
    <source>
        <dbReference type="Proteomes" id="UP001201980"/>
    </source>
</evidence>
<proteinExistence type="predicted"/>
<feature type="compositionally biased region" description="Low complexity" evidence="1">
    <location>
        <begin position="1073"/>
        <end position="1086"/>
    </location>
</feature>
<dbReference type="EMBL" id="JAKWBI020000022">
    <property type="protein sequence ID" value="KAJ2905895.1"/>
    <property type="molecule type" value="Genomic_DNA"/>
</dbReference>
<accession>A0AAD5WX05</accession>
<feature type="region of interest" description="Disordered" evidence="1">
    <location>
        <begin position="600"/>
        <end position="694"/>
    </location>
</feature>
<feature type="region of interest" description="Disordered" evidence="1">
    <location>
        <begin position="259"/>
        <end position="297"/>
    </location>
</feature>
<feature type="region of interest" description="Disordered" evidence="1">
    <location>
        <begin position="950"/>
        <end position="1097"/>
    </location>
</feature>
<feature type="compositionally biased region" description="Polar residues" evidence="1">
    <location>
        <begin position="950"/>
        <end position="968"/>
    </location>
</feature>
<protein>
    <submittedName>
        <fullName evidence="2">Uncharacterized protein</fullName>
    </submittedName>
</protein>
<evidence type="ECO:0000256" key="1">
    <source>
        <dbReference type="SAM" id="MobiDB-lite"/>
    </source>
</evidence>